<feature type="transmembrane region" description="Helical" evidence="1">
    <location>
        <begin position="209"/>
        <end position="235"/>
    </location>
</feature>
<protein>
    <submittedName>
        <fullName evidence="2">NADH dehydrogenase subunit 2</fullName>
    </submittedName>
</protein>
<keyword evidence="2" id="KW-0496">Mitochondrion</keyword>
<evidence type="ECO:0000313" key="2">
    <source>
        <dbReference type="EMBL" id="ARW59245.1"/>
    </source>
</evidence>
<feature type="transmembrane region" description="Helical" evidence="1">
    <location>
        <begin position="241"/>
        <end position="262"/>
    </location>
</feature>
<feature type="transmembrane region" description="Helical" evidence="1">
    <location>
        <begin position="54"/>
        <end position="73"/>
    </location>
</feature>
<dbReference type="EMBL" id="MF078637">
    <property type="protein sequence ID" value="ARW59245.1"/>
    <property type="molecule type" value="Genomic_DNA"/>
</dbReference>
<sequence length="296" mass="35562">MFSFNYFSIFLFLSFISISMNNAFFTWCILEVYSLIFLLFVFTSQYFFENKNSFVYFGLLNLFFSVVLIFSLVNDIYFLSFLSLVGKMGSFPMMEWVINFVNNSSWEVSWYFFSVNKIIPVFFVFEYLNNNVFLVLAYFFFNTFISIQNAFLVNSFHSLISWSAIGGTGFFVFLVNFSSNFFLFLGLLFIYSLNLFVIFFNINNLNHYFWLIILLFGIPPFSMFVFKVSVFSVFINFYGIFLNYFFLFFFFFMGVSYFYFFFKESQNLLIQNTQFTFLGNFWFFLVLFFCFSVLVF</sequence>
<feature type="transmembrane region" description="Helical" evidence="1">
    <location>
        <begin position="118"/>
        <end position="141"/>
    </location>
</feature>
<geneLocation type="mitochondrion" evidence="2"/>
<dbReference type="EMBL" id="MF361131">
    <property type="protein sequence ID" value="ATA64827.1"/>
    <property type="molecule type" value="Genomic_DNA"/>
</dbReference>
<evidence type="ECO:0000256" key="1">
    <source>
        <dbReference type="SAM" id="Phobius"/>
    </source>
</evidence>
<keyword evidence="1" id="KW-0472">Membrane</keyword>
<keyword evidence="1" id="KW-0812">Transmembrane</keyword>
<organism evidence="2">
    <name type="scientific">Macrostomum lignano</name>
    <dbReference type="NCBI Taxonomy" id="282301"/>
    <lineage>
        <taxon>Eukaryota</taxon>
        <taxon>Metazoa</taxon>
        <taxon>Spiralia</taxon>
        <taxon>Lophotrochozoa</taxon>
        <taxon>Platyhelminthes</taxon>
        <taxon>Rhabditophora</taxon>
        <taxon>Macrostomorpha</taxon>
        <taxon>Macrostomida</taxon>
        <taxon>Macrostomidae</taxon>
        <taxon>Macrostomum</taxon>
    </lineage>
</organism>
<proteinExistence type="predicted"/>
<reference evidence="2" key="1">
    <citation type="journal article" date="2017" name="BMC Genomics">
        <title>Atp8 is in the ground pattern of flatworm mitochondrial genomes.</title>
        <authorList>
            <person name="Egger B."/>
            <person name="Bachmann L."/>
            <person name="Fromm B."/>
        </authorList>
    </citation>
    <scope>NUCLEOTIDE SEQUENCE</scope>
</reference>
<feature type="transmembrane region" description="Helical" evidence="1">
    <location>
        <begin position="181"/>
        <end position="202"/>
    </location>
</feature>
<accession>A0A1Z1M032</accession>
<evidence type="ECO:0000313" key="3">
    <source>
        <dbReference type="EMBL" id="ATA64827.1"/>
    </source>
</evidence>
<feature type="transmembrane region" description="Helical" evidence="1">
    <location>
        <begin position="274"/>
        <end position="295"/>
    </location>
</feature>
<gene>
    <name evidence="2" type="primary">nad2</name>
    <name evidence="3" type="ORF">BOX15_Mlig999023g1</name>
</gene>
<keyword evidence="1" id="KW-1133">Transmembrane helix</keyword>
<name>A0A1Z1M032_9PLAT</name>
<feature type="transmembrane region" description="Helical" evidence="1">
    <location>
        <begin position="153"/>
        <end position="175"/>
    </location>
</feature>
<reference evidence="3" key="2">
    <citation type="submission" date="2017-06" db="EMBL/GenBank/DDBJ databases">
        <title>A platform for efficient transgenesis in Macrostomum lignano, a flatworm model organism for stem cell research.</title>
        <authorList>
            <person name="Berezikov E."/>
        </authorList>
    </citation>
    <scope>NUCLEOTIDE SEQUENCE</scope>
    <source>
        <strain evidence="3">DV1</strain>
    </source>
</reference>
<dbReference type="AlphaFoldDB" id="A0A1Z1M032"/>
<feature type="transmembrane region" description="Helical" evidence="1">
    <location>
        <begin position="6"/>
        <end position="25"/>
    </location>
</feature>